<dbReference type="GO" id="GO:0016301">
    <property type="term" value="F:kinase activity"/>
    <property type="evidence" value="ECO:0007669"/>
    <property type="project" value="UniProtKB-KW"/>
</dbReference>
<dbReference type="Pfam" id="PF02518">
    <property type="entry name" value="HATPase_c"/>
    <property type="match status" value="1"/>
</dbReference>
<dbReference type="RefSeq" id="WP_319833211.1">
    <property type="nucleotide sequence ID" value="NZ_CP138858.1"/>
</dbReference>
<evidence type="ECO:0000256" key="2">
    <source>
        <dbReference type="ARBA" id="ARBA00012438"/>
    </source>
</evidence>
<keyword evidence="5" id="KW-0902">Two-component regulatory system</keyword>
<keyword evidence="9" id="KW-1185">Reference proteome</keyword>
<evidence type="ECO:0000256" key="1">
    <source>
        <dbReference type="ARBA" id="ARBA00000085"/>
    </source>
</evidence>
<dbReference type="InterPro" id="IPR003594">
    <property type="entry name" value="HATPase_dom"/>
</dbReference>
<evidence type="ECO:0000259" key="6">
    <source>
        <dbReference type="PROSITE" id="PS50109"/>
    </source>
</evidence>
<accession>A0ABZ0RN54</accession>
<dbReference type="EC" id="2.7.13.3" evidence="2"/>
<dbReference type="EMBL" id="CP138858">
    <property type="protein sequence ID" value="WPJ96352.1"/>
    <property type="molecule type" value="Genomic_DNA"/>
</dbReference>
<dbReference type="SUPFAM" id="SSF55874">
    <property type="entry name" value="ATPase domain of HSP90 chaperone/DNA topoisomerase II/histidine kinase"/>
    <property type="match status" value="1"/>
</dbReference>
<name>A0ABZ0RN54_9BACT</name>
<evidence type="ECO:0000259" key="7">
    <source>
        <dbReference type="PROSITE" id="PS50113"/>
    </source>
</evidence>
<dbReference type="InterPro" id="IPR001610">
    <property type="entry name" value="PAC"/>
</dbReference>
<dbReference type="Gene3D" id="3.30.565.10">
    <property type="entry name" value="Histidine kinase-like ATPase, C-terminal domain"/>
    <property type="match status" value="1"/>
</dbReference>
<dbReference type="Proteomes" id="UP001324993">
    <property type="component" value="Chromosome"/>
</dbReference>
<evidence type="ECO:0000256" key="3">
    <source>
        <dbReference type="ARBA" id="ARBA00022679"/>
    </source>
</evidence>
<evidence type="ECO:0000313" key="8">
    <source>
        <dbReference type="EMBL" id="WPJ96352.1"/>
    </source>
</evidence>
<dbReference type="Gene3D" id="3.30.450.20">
    <property type="entry name" value="PAS domain"/>
    <property type="match status" value="1"/>
</dbReference>
<dbReference type="InterPro" id="IPR036890">
    <property type="entry name" value="HATPase_C_sf"/>
</dbReference>
<gene>
    <name evidence="8" type="ORF">SH580_01375</name>
</gene>
<dbReference type="PANTHER" id="PTHR43711">
    <property type="entry name" value="TWO-COMPONENT HISTIDINE KINASE"/>
    <property type="match status" value="1"/>
</dbReference>
<keyword evidence="3" id="KW-0808">Transferase</keyword>
<sequence>MTHTTEEALKATIYDLEQRLEIALLSANQVWWEWDIPTGILKTHAVKDCILGYDLGTIRHHLDFWMDALPPEEREPVWESLQAHLRGETEMWSMEHQYRNPQGEYKWVLEAGRLISRNQDGSPLRMVGITQNIHEKKLQEKELRKANEQLADALKFKDIVLATASHDVLNALTAGWTMTQLLKEKSEHLTEEFELVESSLAQSRKLISNIYDFSQSSLIEMELNEVDVTSIIRDTQEFHSPLAKNKQLDFVVSTVAHNPIRTDALALRRILDNLLGNAIKFTETGYIAISDISNEDELIIEVKDSGCGIPKEQAHLLFTPFKKLNSSNEGSGLGMSICQNLASKLSGQISYSPNAPQGTIFRLSLPREQPETK</sequence>
<dbReference type="InterPro" id="IPR000014">
    <property type="entry name" value="PAS"/>
</dbReference>
<dbReference type="SMART" id="SM00086">
    <property type="entry name" value="PAC"/>
    <property type="match status" value="1"/>
</dbReference>
<dbReference type="InterPro" id="IPR036097">
    <property type="entry name" value="HisK_dim/P_sf"/>
</dbReference>
<organism evidence="8 9">
    <name type="scientific">Coraliomargarita algicola</name>
    <dbReference type="NCBI Taxonomy" id="3092156"/>
    <lineage>
        <taxon>Bacteria</taxon>
        <taxon>Pseudomonadati</taxon>
        <taxon>Verrucomicrobiota</taxon>
        <taxon>Opitutia</taxon>
        <taxon>Puniceicoccales</taxon>
        <taxon>Coraliomargaritaceae</taxon>
        <taxon>Coraliomargarita</taxon>
    </lineage>
</organism>
<dbReference type="SMART" id="SM00387">
    <property type="entry name" value="HATPase_c"/>
    <property type="match status" value="1"/>
</dbReference>
<dbReference type="InterPro" id="IPR013655">
    <property type="entry name" value="PAS_fold_3"/>
</dbReference>
<dbReference type="SUPFAM" id="SSF55785">
    <property type="entry name" value="PYP-like sensor domain (PAS domain)"/>
    <property type="match status" value="1"/>
</dbReference>
<dbReference type="PRINTS" id="PR00344">
    <property type="entry name" value="BCTRLSENSOR"/>
</dbReference>
<dbReference type="SUPFAM" id="SSF47384">
    <property type="entry name" value="Homodimeric domain of signal transducing histidine kinase"/>
    <property type="match status" value="1"/>
</dbReference>
<evidence type="ECO:0000256" key="4">
    <source>
        <dbReference type="ARBA" id="ARBA00022777"/>
    </source>
</evidence>
<evidence type="ECO:0000313" key="9">
    <source>
        <dbReference type="Proteomes" id="UP001324993"/>
    </source>
</evidence>
<dbReference type="PROSITE" id="PS50109">
    <property type="entry name" value="HIS_KIN"/>
    <property type="match status" value="1"/>
</dbReference>
<dbReference type="PANTHER" id="PTHR43711:SF26">
    <property type="entry name" value="SENSOR HISTIDINE KINASE RCSC"/>
    <property type="match status" value="1"/>
</dbReference>
<dbReference type="InterPro" id="IPR004358">
    <property type="entry name" value="Sig_transdc_His_kin-like_C"/>
</dbReference>
<feature type="domain" description="Histidine kinase" evidence="6">
    <location>
        <begin position="163"/>
        <end position="369"/>
    </location>
</feature>
<proteinExistence type="predicted"/>
<dbReference type="InterPro" id="IPR000700">
    <property type="entry name" value="PAS-assoc_C"/>
</dbReference>
<keyword evidence="4 8" id="KW-0418">Kinase</keyword>
<dbReference type="Pfam" id="PF08447">
    <property type="entry name" value="PAS_3"/>
    <property type="match status" value="1"/>
</dbReference>
<dbReference type="InterPro" id="IPR035965">
    <property type="entry name" value="PAS-like_dom_sf"/>
</dbReference>
<dbReference type="NCBIfam" id="TIGR00229">
    <property type="entry name" value="sensory_box"/>
    <property type="match status" value="1"/>
</dbReference>
<feature type="domain" description="PAC" evidence="7">
    <location>
        <begin position="92"/>
        <end position="145"/>
    </location>
</feature>
<evidence type="ECO:0000256" key="5">
    <source>
        <dbReference type="ARBA" id="ARBA00023012"/>
    </source>
</evidence>
<dbReference type="InterPro" id="IPR050736">
    <property type="entry name" value="Sensor_HK_Regulatory"/>
</dbReference>
<dbReference type="PROSITE" id="PS50113">
    <property type="entry name" value="PAC"/>
    <property type="match status" value="1"/>
</dbReference>
<comment type="catalytic activity">
    <reaction evidence="1">
        <text>ATP + protein L-histidine = ADP + protein N-phospho-L-histidine.</text>
        <dbReference type="EC" id="2.7.13.3"/>
    </reaction>
</comment>
<dbReference type="Gene3D" id="1.10.287.130">
    <property type="match status" value="1"/>
</dbReference>
<protein>
    <recommendedName>
        <fullName evidence="2">histidine kinase</fullName>
        <ecNumber evidence="2">2.7.13.3</ecNumber>
    </recommendedName>
</protein>
<reference evidence="8 9" key="1">
    <citation type="submission" date="2023-11" db="EMBL/GenBank/DDBJ databases">
        <title>Coraliomargarita sp. nov., isolated from marine algae.</title>
        <authorList>
            <person name="Lee J.K."/>
            <person name="Baek J.H."/>
            <person name="Kim J.M."/>
            <person name="Choi D.G."/>
            <person name="Jeon C.O."/>
        </authorList>
    </citation>
    <scope>NUCLEOTIDE SEQUENCE [LARGE SCALE GENOMIC DNA]</scope>
    <source>
        <strain evidence="8 9">J2-16</strain>
    </source>
</reference>
<dbReference type="InterPro" id="IPR005467">
    <property type="entry name" value="His_kinase_dom"/>
</dbReference>